<gene>
    <name evidence="3" type="ORF">H9910_04065</name>
</gene>
<dbReference type="AlphaFoldDB" id="A0A9D2RC90"/>
<feature type="transmembrane region" description="Helical" evidence="1">
    <location>
        <begin position="166"/>
        <end position="185"/>
    </location>
</feature>
<dbReference type="Proteomes" id="UP000823909">
    <property type="component" value="Unassembled WGS sequence"/>
</dbReference>
<dbReference type="PANTHER" id="PTHR40448">
    <property type="entry name" value="TWO-COMPONENT SENSOR HISTIDINE KINASE"/>
    <property type="match status" value="1"/>
</dbReference>
<proteinExistence type="predicted"/>
<feature type="transmembrane region" description="Helical" evidence="1">
    <location>
        <begin position="127"/>
        <end position="145"/>
    </location>
</feature>
<dbReference type="SUPFAM" id="SSF55874">
    <property type="entry name" value="ATPase domain of HSP90 chaperone/DNA topoisomerase II/histidine kinase"/>
    <property type="match status" value="1"/>
</dbReference>
<dbReference type="EMBL" id="DWUU01000024">
    <property type="protein sequence ID" value="HJD42170.1"/>
    <property type="molecule type" value="Genomic_DNA"/>
</dbReference>
<feature type="domain" description="Sensor histidine kinase NatK-like C-terminal" evidence="2">
    <location>
        <begin position="333"/>
        <end position="415"/>
    </location>
</feature>
<comment type="caution">
    <text evidence="3">The sequence shown here is derived from an EMBL/GenBank/DDBJ whole genome shotgun (WGS) entry which is preliminary data.</text>
</comment>
<evidence type="ECO:0000313" key="4">
    <source>
        <dbReference type="Proteomes" id="UP000823909"/>
    </source>
</evidence>
<dbReference type="GO" id="GO:0042802">
    <property type="term" value="F:identical protein binding"/>
    <property type="evidence" value="ECO:0007669"/>
    <property type="project" value="TreeGrafter"/>
</dbReference>
<feature type="transmembrane region" description="Helical" evidence="1">
    <location>
        <begin position="6"/>
        <end position="28"/>
    </location>
</feature>
<keyword evidence="1" id="KW-0472">Membrane</keyword>
<feature type="transmembrane region" description="Helical" evidence="1">
    <location>
        <begin position="197"/>
        <end position="219"/>
    </location>
</feature>
<feature type="transmembrane region" description="Helical" evidence="1">
    <location>
        <begin position="66"/>
        <end position="86"/>
    </location>
</feature>
<evidence type="ECO:0000256" key="1">
    <source>
        <dbReference type="SAM" id="Phobius"/>
    </source>
</evidence>
<reference evidence="3" key="2">
    <citation type="submission" date="2021-04" db="EMBL/GenBank/DDBJ databases">
        <authorList>
            <person name="Gilroy R."/>
        </authorList>
    </citation>
    <scope>NUCLEOTIDE SEQUENCE</scope>
    <source>
        <strain evidence="3">ChiBcec15-3976</strain>
    </source>
</reference>
<dbReference type="InterPro" id="IPR036890">
    <property type="entry name" value="HATPase_C_sf"/>
</dbReference>
<feature type="transmembrane region" description="Helical" evidence="1">
    <location>
        <begin position="93"/>
        <end position="115"/>
    </location>
</feature>
<organism evidence="3 4">
    <name type="scientific">Candidatus Mediterraneibacter quadrami</name>
    <dbReference type="NCBI Taxonomy" id="2838684"/>
    <lineage>
        <taxon>Bacteria</taxon>
        <taxon>Bacillati</taxon>
        <taxon>Bacillota</taxon>
        <taxon>Clostridia</taxon>
        <taxon>Lachnospirales</taxon>
        <taxon>Lachnospiraceae</taxon>
        <taxon>Mediterraneibacter</taxon>
    </lineage>
</organism>
<dbReference type="PANTHER" id="PTHR40448:SF1">
    <property type="entry name" value="TWO-COMPONENT SENSOR HISTIDINE KINASE"/>
    <property type="match status" value="1"/>
</dbReference>
<evidence type="ECO:0000313" key="3">
    <source>
        <dbReference type="EMBL" id="HJD42170.1"/>
    </source>
</evidence>
<reference evidence="3" key="1">
    <citation type="journal article" date="2021" name="PeerJ">
        <title>Extensive microbial diversity within the chicken gut microbiome revealed by metagenomics and culture.</title>
        <authorList>
            <person name="Gilroy R."/>
            <person name="Ravi A."/>
            <person name="Getino M."/>
            <person name="Pursley I."/>
            <person name="Horton D.L."/>
            <person name="Alikhan N.F."/>
            <person name="Baker D."/>
            <person name="Gharbi K."/>
            <person name="Hall N."/>
            <person name="Watson M."/>
            <person name="Adriaenssens E.M."/>
            <person name="Foster-Nyarko E."/>
            <person name="Jarju S."/>
            <person name="Secka A."/>
            <person name="Antonio M."/>
            <person name="Oren A."/>
            <person name="Chaudhuri R.R."/>
            <person name="La Ragione R."/>
            <person name="Hildebrand F."/>
            <person name="Pallen M.J."/>
        </authorList>
    </citation>
    <scope>NUCLEOTIDE SEQUENCE</scope>
    <source>
        <strain evidence="3">ChiBcec15-3976</strain>
    </source>
</reference>
<keyword evidence="1" id="KW-0812">Transmembrane</keyword>
<dbReference type="InterPro" id="IPR032834">
    <property type="entry name" value="NatK-like_C"/>
</dbReference>
<sequence length="428" mass="48758">MLDLQYIKTVFFIGTAIYIVHMLAAVSLQERRYSVKKTVAVWALAGIVLLLDIYLGFGLLPEPLILPVPFIFAYLYYLITFICVSADGFWKKCYLWVTYACVFSIVWSITIFLSYMFFPDCAEPKLYVVRAAFYMAIYLPVLLLYRKYGRPLIREVSGSRGKSWRMLCWISVLYLIVFMLLLNRIRLDEGIRSDTLTFFLIIVCTFAAVNILSISNIYYMRKEARAELAKQNIEYLTSYIESVSKAEQETRRIRHDKRHHDEQIAMMARLGDTEGILRYLGREKDEIETPHAWCPHVMVNGILSSYAGKAKEAGIEFTARADTPSRSEIADSDFVAILANLLENAFHACIKTEVHGSVRVNIKDVGKKTVIVVSNPCYVGFKLENGMPVYRGTGIDSIVTSAERYHGELSYKISGNICTACVILNSKI</sequence>
<name>A0A9D2RC90_9FIRM</name>
<accession>A0A9D2RC90</accession>
<keyword evidence="1" id="KW-1133">Transmembrane helix</keyword>
<protein>
    <submittedName>
        <fullName evidence="3">GHKL domain-containing protein</fullName>
    </submittedName>
</protein>
<feature type="transmembrane region" description="Helical" evidence="1">
    <location>
        <begin position="40"/>
        <end position="60"/>
    </location>
</feature>
<dbReference type="Gene3D" id="3.30.565.10">
    <property type="entry name" value="Histidine kinase-like ATPase, C-terminal domain"/>
    <property type="match status" value="1"/>
</dbReference>
<evidence type="ECO:0000259" key="2">
    <source>
        <dbReference type="Pfam" id="PF14501"/>
    </source>
</evidence>
<dbReference type="Pfam" id="PF14501">
    <property type="entry name" value="HATPase_c_5"/>
    <property type="match status" value="1"/>
</dbReference>